<dbReference type="Proteomes" id="UP000500767">
    <property type="component" value="Chromosome"/>
</dbReference>
<dbReference type="PANTHER" id="PTHR33121">
    <property type="entry name" value="CYCLIC DI-GMP PHOSPHODIESTERASE PDEF"/>
    <property type="match status" value="1"/>
</dbReference>
<reference evidence="2 3" key="1">
    <citation type="journal article" date="2014" name="World J. Microbiol. Biotechnol.">
        <title>Biodiversity and physiological characteristics of Antarctic and Arctic lichens-associated bacteria.</title>
        <authorList>
            <person name="Lee Y.M."/>
            <person name="Kim E.H."/>
            <person name="Lee H.K."/>
            <person name="Hong S.G."/>
        </authorList>
    </citation>
    <scope>NUCLEOTIDE SEQUENCE [LARGE SCALE GENOMIC DNA]</scope>
    <source>
        <strain evidence="2 3">PAMC 26569</strain>
    </source>
</reference>
<evidence type="ECO:0000259" key="1">
    <source>
        <dbReference type="PROSITE" id="PS50883"/>
    </source>
</evidence>
<name>A0A6M8HVR8_9PROT</name>
<protein>
    <submittedName>
        <fullName evidence="2">EAL domain-containing protein</fullName>
    </submittedName>
</protein>
<gene>
    <name evidence="2" type="ORF">HN018_00700</name>
</gene>
<dbReference type="SUPFAM" id="SSF141868">
    <property type="entry name" value="EAL domain-like"/>
    <property type="match status" value="1"/>
</dbReference>
<dbReference type="AlphaFoldDB" id="A0A6M8HVR8"/>
<evidence type="ECO:0000313" key="3">
    <source>
        <dbReference type="Proteomes" id="UP000500767"/>
    </source>
</evidence>
<dbReference type="PANTHER" id="PTHR33121:SF15">
    <property type="entry name" value="BLUE LIGHT- AND TEMPERATURE-REGULATED ANTIREPRESSOR BLUF"/>
    <property type="match status" value="1"/>
</dbReference>
<dbReference type="InterPro" id="IPR035919">
    <property type="entry name" value="EAL_sf"/>
</dbReference>
<feature type="domain" description="EAL" evidence="1">
    <location>
        <begin position="1"/>
        <end position="255"/>
    </location>
</feature>
<evidence type="ECO:0000313" key="2">
    <source>
        <dbReference type="EMBL" id="QKE92336.1"/>
    </source>
</evidence>
<keyword evidence="3" id="KW-1185">Reference proteome</keyword>
<dbReference type="InterPro" id="IPR050706">
    <property type="entry name" value="Cyclic-di-GMP_PDE-like"/>
</dbReference>
<dbReference type="PROSITE" id="PS50883">
    <property type="entry name" value="EAL"/>
    <property type="match status" value="1"/>
</dbReference>
<sequence>MAAAHDHRSAGCHGCLQDQFVLPITMAFQPIIRADGSVFAQEALVRGLNGEGAGEILSQVTNANRYSFDQRCRTTAIKTAASLGLSNAGAILSINFKPNAIYEPLRCLATSLAAARKADLSNESIMFEITEDEIVREPRRLRDIVTAYQNIGFTVALDDFGAGYSSFGLLVDIRPDVIKLDMKLVRGIDTDVVRRAIVRSMVSLCSELNIKLVAEGIETLGEYRILRSIGVGLFQGFLFARPLIGVLQQPLMPLE</sequence>
<dbReference type="InterPro" id="IPR001633">
    <property type="entry name" value="EAL_dom"/>
</dbReference>
<dbReference type="KEGG" id="lck:HN018_00700"/>
<dbReference type="Gene3D" id="3.20.20.450">
    <property type="entry name" value="EAL domain"/>
    <property type="match status" value="1"/>
</dbReference>
<dbReference type="GO" id="GO:0071111">
    <property type="term" value="F:cyclic-guanylate-specific phosphodiesterase activity"/>
    <property type="evidence" value="ECO:0007669"/>
    <property type="project" value="InterPro"/>
</dbReference>
<accession>A0A6M8HVR8</accession>
<dbReference type="EMBL" id="CP053708">
    <property type="protein sequence ID" value="QKE92336.1"/>
    <property type="molecule type" value="Genomic_DNA"/>
</dbReference>
<dbReference type="CDD" id="cd01948">
    <property type="entry name" value="EAL"/>
    <property type="match status" value="1"/>
</dbReference>
<proteinExistence type="predicted"/>
<organism evidence="2 3">
    <name type="scientific">Lichenicola cladoniae</name>
    <dbReference type="NCBI Taxonomy" id="1484109"/>
    <lineage>
        <taxon>Bacteria</taxon>
        <taxon>Pseudomonadati</taxon>
        <taxon>Pseudomonadota</taxon>
        <taxon>Alphaproteobacteria</taxon>
        <taxon>Acetobacterales</taxon>
        <taxon>Acetobacteraceae</taxon>
        <taxon>Lichenicola</taxon>
    </lineage>
</organism>
<dbReference type="Pfam" id="PF00563">
    <property type="entry name" value="EAL"/>
    <property type="match status" value="1"/>
</dbReference>
<dbReference type="SMART" id="SM00052">
    <property type="entry name" value="EAL"/>
    <property type="match status" value="1"/>
</dbReference>